<dbReference type="Pfam" id="PF00149">
    <property type="entry name" value="Metallophos"/>
    <property type="match status" value="1"/>
</dbReference>
<evidence type="ECO:0000313" key="3">
    <source>
        <dbReference type="Proteomes" id="UP000095431"/>
    </source>
</evidence>
<dbReference type="InterPro" id="IPR004843">
    <property type="entry name" value="Calcineurin-like_PHP"/>
</dbReference>
<gene>
    <name evidence="2" type="ORF">ERS852478_03506</name>
</gene>
<accession>A0A174GZU7</accession>
<dbReference type="EMBL" id="CYZN01000036">
    <property type="protein sequence ID" value="CUO66566.1"/>
    <property type="molecule type" value="Genomic_DNA"/>
</dbReference>
<dbReference type="Gene3D" id="3.60.21.10">
    <property type="match status" value="1"/>
</dbReference>
<proteinExistence type="predicted"/>
<dbReference type="Proteomes" id="UP000095431">
    <property type="component" value="Unassembled WGS sequence"/>
</dbReference>
<dbReference type="AlphaFoldDB" id="A0A174GZU7"/>
<dbReference type="SUPFAM" id="SSF56300">
    <property type="entry name" value="Metallo-dependent phosphatases"/>
    <property type="match status" value="1"/>
</dbReference>
<dbReference type="PANTHER" id="PTHR31302">
    <property type="entry name" value="TRANSMEMBRANE PROTEIN WITH METALLOPHOSPHOESTERASE DOMAIN-RELATED"/>
    <property type="match status" value="1"/>
</dbReference>
<dbReference type="RefSeq" id="WP_055060674.1">
    <property type="nucleotide sequence ID" value="NZ_BTHH01000036.1"/>
</dbReference>
<evidence type="ECO:0000313" key="2">
    <source>
        <dbReference type="EMBL" id="CUO66566.1"/>
    </source>
</evidence>
<feature type="domain" description="Calcineurin-like phosphoesterase" evidence="1">
    <location>
        <begin position="8"/>
        <end position="240"/>
    </location>
</feature>
<dbReference type="GO" id="GO:0016787">
    <property type="term" value="F:hydrolase activity"/>
    <property type="evidence" value="ECO:0007669"/>
    <property type="project" value="InterPro"/>
</dbReference>
<protein>
    <submittedName>
        <fullName evidence="2">Calcineurin-like phosphoesterase</fullName>
    </submittedName>
</protein>
<dbReference type="InterPro" id="IPR051158">
    <property type="entry name" value="Metallophosphoesterase_sf"/>
</dbReference>
<dbReference type="InterPro" id="IPR029052">
    <property type="entry name" value="Metallo-depent_PP-like"/>
</dbReference>
<dbReference type="PANTHER" id="PTHR31302:SF0">
    <property type="entry name" value="TRANSMEMBRANE PROTEIN WITH METALLOPHOSPHOESTERASE DOMAIN"/>
    <property type="match status" value="1"/>
</dbReference>
<name>A0A174GZU7_9FIRM</name>
<dbReference type="CDD" id="cd00838">
    <property type="entry name" value="MPP_superfamily"/>
    <property type="match status" value="1"/>
</dbReference>
<sequence>MIVKWLDFSDLHFEYTNVDTVNIRDNLLSTISDKELDADFILMCGDFFYQGKTDESRIKACGDYIHKIISSAGCDKSSVYMTPGNHDLVRSNERNHLLSYYTNINYETGKKKTEVEHELDANAFKNLNNGSPDSFLGYAKLYKKITGKVFKGNHECIEKDSYRILNINTSILAGSAYDEGNLSVYCGPLLEECKKIKNDDKINIAFMHHGVEFLKKTERRKFEQLMESHYIDIVFSGHSHDIGIRTYDHTGNRMRQFTCGGPLKDGYNKPSFYYCIYDSDTHELKCYLYTYNDEIQDWNLANTERAFKDGKCSFILPRFQKKSKYFDTTRDRELDGRKNLQDDYLKQFGIVAALPLKEFIRKRNVMIQNAKGNIILAGQSLENAFDIREDNESIVNSIKHNKNIKNIDIFLTDPIMFDSATEVEVGDTPISRIGTTMHTILYDIYKELEKDQSINIYFIPLVQLDHMVFVDDLLLLRHTLLWTNDSHYKATPLICKRIDKNSTLDRIIVNSAMYNVYAEYINRLKTDSMVIEIKQYGNSAKNETKAKKSHREWRERLYYLRKSKKLKGQIIMHKLYRSQLISDLHSTWDPRFRSFSAEINWGDEGESGFFNPDKLDGKIDSPDKLYDASNLLNDDTQKILLPYIKETEHLLNGMVKRYDKCGEAHIFPSLDVGFPNNILRLAGGFATGMLVVWKSGTPLVPVDTTVNVCSSSYYEFDESALKGRKVSDFFNQKIIQNIINKGSVKEGLAFSFNTGNHFILLSKSRNTGHYFLVLHSSAKQYKDTYLGLYPKPHNWYSNLIKTYQEKGSDRYIHYLKDDEALRFISIARSLNEQNRDIHNWFASEIFGDIKPIQQKTYHHYGMPTDYSIAIGTYVVDERDVVPIFSREGYPIFLFRPSSNMWSIVLEGKTKYIIPHGWGQELRYDYFAKQIQKEDFKNGKLSIKNGKFVLSNSQHGYYEKKFDIDYSARFNKKQVGVRDLYKTDKFDGKNIFGDTPYIKGTIEEILDPVALFSSDTEGAVKYYVSGEEN</sequence>
<organism evidence="2 3">
    <name type="scientific">Blautia wexlerae</name>
    <dbReference type="NCBI Taxonomy" id="418240"/>
    <lineage>
        <taxon>Bacteria</taxon>
        <taxon>Bacillati</taxon>
        <taxon>Bacillota</taxon>
        <taxon>Clostridia</taxon>
        <taxon>Lachnospirales</taxon>
        <taxon>Lachnospiraceae</taxon>
        <taxon>Blautia</taxon>
    </lineage>
</organism>
<evidence type="ECO:0000259" key="1">
    <source>
        <dbReference type="Pfam" id="PF00149"/>
    </source>
</evidence>
<reference evidence="2 3" key="1">
    <citation type="submission" date="2015-09" db="EMBL/GenBank/DDBJ databases">
        <authorList>
            <consortium name="Pathogen Informatics"/>
        </authorList>
    </citation>
    <scope>NUCLEOTIDE SEQUENCE [LARGE SCALE GENOMIC DNA]</scope>
    <source>
        <strain evidence="2 3">2789STDY5834863</strain>
    </source>
</reference>